<accession>A0A6G9XJP3</accession>
<dbReference type="RefSeq" id="WP_167460283.1">
    <property type="nucleotide sequence ID" value="NZ_CP046171.1"/>
</dbReference>
<sequence length="295" mass="32672">MFQRRSEKLTAPLLPWAGEWGKERPRGKLVFAFVFSFILTVIFIPFSVDAAENDNSLRVSLGLAGTLVGLTSMIALIPILRVRRKTLPHDMDAAASVHDEPGLQIFYLSSWKNALYLWLAAGSAFLAIRGLAFFAQLTDRDFSTARSGLAIGGISIVLIALTMAAFLGYYLHSARNRRSFVAVTDHGVLQRSGHTKKSISWSNIGSVSANMVNNTHVVRLTPISGVQIDVATTSIFDRLQRGLLERSLDVPVWVLGMDPALFLHLVRFYWQHPDARHELGTDAVVDRMQRGDLLG</sequence>
<gene>
    <name evidence="2" type="ORF">F5X71_01285</name>
</gene>
<organism evidence="2 3">
    <name type="scientific">Nocardia brasiliensis</name>
    <dbReference type="NCBI Taxonomy" id="37326"/>
    <lineage>
        <taxon>Bacteria</taxon>
        <taxon>Bacillati</taxon>
        <taxon>Actinomycetota</taxon>
        <taxon>Actinomycetes</taxon>
        <taxon>Mycobacteriales</taxon>
        <taxon>Nocardiaceae</taxon>
        <taxon>Nocardia</taxon>
    </lineage>
</organism>
<dbReference type="Proteomes" id="UP000501705">
    <property type="component" value="Chromosome"/>
</dbReference>
<proteinExistence type="predicted"/>
<keyword evidence="1" id="KW-1133">Transmembrane helix</keyword>
<dbReference type="EMBL" id="CP046171">
    <property type="protein sequence ID" value="QIS01132.1"/>
    <property type="molecule type" value="Genomic_DNA"/>
</dbReference>
<evidence type="ECO:0000313" key="2">
    <source>
        <dbReference type="EMBL" id="QIS01132.1"/>
    </source>
</evidence>
<feature type="transmembrane region" description="Helical" evidence="1">
    <location>
        <begin position="149"/>
        <end position="171"/>
    </location>
</feature>
<name>A0A6G9XJP3_NOCBR</name>
<feature type="transmembrane region" description="Helical" evidence="1">
    <location>
        <begin position="115"/>
        <end position="137"/>
    </location>
</feature>
<keyword evidence="1" id="KW-0812">Transmembrane</keyword>
<dbReference type="AlphaFoldDB" id="A0A6G9XJP3"/>
<reference evidence="2 3" key="1">
    <citation type="journal article" date="2019" name="ACS Chem. Biol.">
        <title>Identification and Mobilization of a Cryptic Antibiotic Biosynthesis Gene Locus from a Human-Pathogenic Nocardia Isolate.</title>
        <authorList>
            <person name="Herisse M."/>
            <person name="Ishida K."/>
            <person name="Porter J.L."/>
            <person name="Howden B."/>
            <person name="Hertweck C."/>
            <person name="Stinear T.P."/>
            <person name="Pidot S.J."/>
        </authorList>
    </citation>
    <scope>NUCLEOTIDE SEQUENCE [LARGE SCALE GENOMIC DNA]</scope>
    <source>
        <strain evidence="2 3">AUSMDU00024985</strain>
    </source>
</reference>
<feature type="transmembrane region" description="Helical" evidence="1">
    <location>
        <begin position="60"/>
        <end position="80"/>
    </location>
</feature>
<keyword evidence="1" id="KW-0472">Membrane</keyword>
<evidence type="ECO:0000256" key="1">
    <source>
        <dbReference type="SAM" id="Phobius"/>
    </source>
</evidence>
<evidence type="ECO:0000313" key="3">
    <source>
        <dbReference type="Proteomes" id="UP000501705"/>
    </source>
</evidence>
<protein>
    <submittedName>
        <fullName evidence="2">Uncharacterized protein</fullName>
    </submittedName>
</protein>
<feature type="transmembrane region" description="Helical" evidence="1">
    <location>
        <begin position="29"/>
        <end position="48"/>
    </location>
</feature>